<reference evidence="1 2" key="1">
    <citation type="submission" date="2008-10" db="EMBL/GenBank/DDBJ databases">
        <title>Draft genome sequence of Collinsella stercoris (DSM 13279).</title>
        <authorList>
            <person name="Sudarsanam P."/>
            <person name="Ley R."/>
            <person name="Guruge J."/>
            <person name="Turnbaugh P.J."/>
            <person name="Mahowald M."/>
            <person name="Liep D."/>
            <person name="Gordon J."/>
        </authorList>
    </citation>
    <scope>NUCLEOTIDE SEQUENCE [LARGE SCALE GENOMIC DNA]</scope>
    <source>
        <strain evidence="1 2">DSM 13279</strain>
    </source>
</reference>
<proteinExistence type="predicted"/>
<dbReference type="AlphaFoldDB" id="B6GDS1"/>
<name>B6GDS1_9ACTN</name>
<evidence type="ECO:0000313" key="2">
    <source>
        <dbReference type="Proteomes" id="UP000003560"/>
    </source>
</evidence>
<protein>
    <submittedName>
        <fullName evidence="1">Uncharacterized protein</fullName>
    </submittedName>
</protein>
<evidence type="ECO:0000313" key="1">
    <source>
        <dbReference type="EMBL" id="EEA89596.1"/>
    </source>
</evidence>
<organism evidence="1 2">
    <name type="scientific">Collinsella stercoris DSM 13279</name>
    <dbReference type="NCBI Taxonomy" id="445975"/>
    <lineage>
        <taxon>Bacteria</taxon>
        <taxon>Bacillati</taxon>
        <taxon>Actinomycetota</taxon>
        <taxon>Coriobacteriia</taxon>
        <taxon>Coriobacteriales</taxon>
        <taxon>Coriobacteriaceae</taxon>
        <taxon>Collinsella</taxon>
    </lineage>
</organism>
<dbReference type="HOGENOM" id="CLU_2600011_0_0_11"/>
<dbReference type="STRING" id="445975.COLSTE_02254"/>
<dbReference type="Proteomes" id="UP000003560">
    <property type="component" value="Unassembled WGS sequence"/>
</dbReference>
<accession>B6GDS1</accession>
<dbReference type="EMBL" id="ABXJ01000129">
    <property type="protein sequence ID" value="EEA89596.1"/>
    <property type="molecule type" value="Genomic_DNA"/>
</dbReference>
<sequence length="79" mass="8271">MLAWNGAPVGRCPARWLAQRRDARGACPSGCCGPVVGARNAVRAPACWGGCTRRAGVAMLAVGRRVFAPPTSIQTEHLV</sequence>
<comment type="caution">
    <text evidence="1">The sequence shown here is derived from an EMBL/GenBank/DDBJ whole genome shotgun (WGS) entry which is preliminary data.</text>
</comment>
<reference evidence="1 2" key="2">
    <citation type="submission" date="2008-10" db="EMBL/GenBank/DDBJ databases">
        <authorList>
            <person name="Fulton L."/>
            <person name="Clifton S."/>
            <person name="Fulton B."/>
            <person name="Xu J."/>
            <person name="Minx P."/>
            <person name="Pepin K.H."/>
            <person name="Johnson M."/>
            <person name="Thiruvilangam P."/>
            <person name="Bhonagiri V."/>
            <person name="Nash W.E."/>
            <person name="Mardis E.R."/>
            <person name="Wilson R.K."/>
        </authorList>
    </citation>
    <scope>NUCLEOTIDE SEQUENCE [LARGE SCALE GENOMIC DNA]</scope>
    <source>
        <strain evidence="1 2">DSM 13279</strain>
    </source>
</reference>
<keyword evidence="2" id="KW-1185">Reference proteome</keyword>
<gene>
    <name evidence="1" type="ORF">COLSTE_02254</name>
</gene>